<dbReference type="EMBL" id="CP034464">
    <property type="protein sequence ID" value="AZP13792.1"/>
    <property type="molecule type" value="Genomic_DNA"/>
</dbReference>
<dbReference type="RefSeq" id="WP_126129161.1">
    <property type="nucleotide sequence ID" value="NZ_CP034464.1"/>
</dbReference>
<reference evidence="2 3" key="1">
    <citation type="journal article" date="2011" name="Int. J. Syst. Evol. Microbiol.">
        <title>Description of Undibacterium oligocarboniphilum sp. nov., isolated from purified water, and Undibacterium pigrum strain CCUG 49012 as the type strain of Undibacterium parvum sp. nov., and emended descriptions of the genus Undibacterium and the species Undibacterium pigrum.</title>
        <authorList>
            <person name="Eder W."/>
            <person name="Wanner G."/>
            <person name="Ludwig W."/>
            <person name="Busse H.J."/>
            <person name="Ziemke-Kageler F."/>
            <person name="Lang E."/>
        </authorList>
    </citation>
    <scope>NUCLEOTIDE SEQUENCE [LARGE SCALE GENOMIC DNA]</scope>
    <source>
        <strain evidence="2 3">DSM 23061</strain>
    </source>
</reference>
<sequence length="116" mass="12668">MKSTQKLSISLLLSSALLSIACISATAHTNNIQYQPKQASALSTSVQTIEIRAHAWTSEQKIAYDSELFGLAQQPIPSVLITAKRLSSEEKIALDKASARNLHANLEFNKMLKKTA</sequence>
<keyword evidence="1" id="KW-0732">Signal</keyword>
<gene>
    <name evidence="2" type="ORF">EJN92_18435</name>
</gene>
<dbReference type="AlphaFoldDB" id="A0A3S9HNU5"/>
<protein>
    <recommendedName>
        <fullName evidence="4">DUF4148 domain-containing protein</fullName>
    </recommendedName>
</protein>
<feature type="chain" id="PRO_5019422429" description="DUF4148 domain-containing protein" evidence="1">
    <location>
        <begin position="28"/>
        <end position="116"/>
    </location>
</feature>
<dbReference type="Proteomes" id="UP000275663">
    <property type="component" value="Chromosome"/>
</dbReference>
<evidence type="ECO:0000313" key="3">
    <source>
        <dbReference type="Proteomes" id="UP000275663"/>
    </source>
</evidence>
<evidence type="ECO:0008006" key="4">
    <source>
        <dbReference type="Google" id="ProtNLM"/>
    </source>
</evidence>
<proteinExistence type="predicted"/>
<feature type="signal peptide" evidence="1">
    <location>
        <begin position="1"/>
        <end position="27"/>
    </location>
</feature>
<keyword evidence="3" id="KW-1185">Reference proteome</keyword>
<organism evidence="2 3">
    <name type="scientific">Undibacterium parvum</name>
    <dbReference type="NCBI Taxonomy" id="401471"/>
    <lineage>
        <taxon>Bacteria</taxon>
        <taxon>Pseudomonadati</taxon>
        <taxon>Pseudomonadota</taxon>
        <taxon>Betaproteobacteria</taxon>
        <taxon>Burkholderiales</taxon>
        <taxon>Oxalobacteraceae</taxon>
        <taxon>Undibacterium</taxon>
    </lineage>
</organism>
<name>A0A3S9HNU5_9BURK</name>
<dbReference type="PROSITE" id="PS51257">
    <property type="entry name" value="PROKAR_LIPOPROTEIN"/>
    <property type="match status" value="1"/>
</dbReference>
<evidence type="ECO:0000256" key="1">
    <source>
        <dbReference type="SAM" id="SignalP"/>
    </source>
</evidence>
<evidence type="ECO:0000313" key="2">
    <source>
        <dbReference type="EMBL" id="AZP13792.1"/>
    </source>
</evidence>
<accession>A0A3S9HNU5</accession>
<dbReference type="KEGG" id="upv:EJN92_18435"/>